<protein>
    <submittedName>
        <fullName evidence="1">Putative nucleic acid-binding protein</fullName>
    </submittedName>
</protein>
<sequence>MVFCNTTPFIALASIDRLDLLHLVLGDIAVAQAVAEECARGGPISVPALQRLPWVNLYPDLPSDESMILDLDRGEKQTILLARHHGSDLVVIDERRARSLAEYLGLRVTGTLGILVKAKASGFIPSFREAAAAMRGQGIYYSQGLIDRLGERLGEIGDRLP</sequence>
<gene>
    <name evidence="1" type="ORF">Thi970DRAFT_02891</name>
</gene>
<evidence type="ECO:0000313" key="1">
    <source>
        <dbReference type="EMBL" id="EIC22615.1"/>
    </source>
</evidence>
<keyword evidence="2" id="KW-1185">Reference proteome</keyword>
<dbReference type="PANTHER" id="PTHR39550:SF1">
    <property type="entry name" value="SLL0658 PROTEIN"/>
    <property type="match status" value="1"/>
</dbReference>
<name>H8Z253_9GAMM</name>
<organism evidence="1 2">
    <name type="scientific">Thiorhodovibrio frisius</name>
    <dbReference type="NCBI Taxonomy" id="631362"/>
    <lineage>
        <taxon>Bacteria</taxon>
        <taxon>Pseudomonadati</taxon>
        <taxon>Pseudomonadota</taxon>
        <taxon>Gammaproteobacteria</taxon>
        <taxon>Chromatiales</taxon>
        <taxon>Chromatiaceae</taxon>
        <taxon>Thiorhodovibrio</taxon>
    </lineage>
</organism>
<dbReference type="eggNOG" id="COG2405">
    <property type="taxonomic scope" value="Bacteria"/>
</dbReference>
<dbReference type="STRING" id="631362.Thi970DRAFT_02891"/>
<reference evidence="2" key="1">
    <citation type="submission" date="2011-06" db="EMBL/GenBank/DDBJ databases">
        <authorList>
            <consortium name="US DOE Joint Genome Institute (JGI-PGF)"/>
            <person name="Lucas S."/>
            <person name="Han J."/>
            <person name="Lapidus A."/>
            <person name="Cheng J.-F."/>
            <person name="Goodwin L."/>
            <person name="Pitluck S."/>
            <person name="Peters L."/>
            <person name="Land M.L."/>
            <person name="Hauser L."/>
            <person name="Vogl K."/>
            <person name="Liu Z."/>
            <person name="Overmann J."/>
            <person name="Frigaard N.-U."/>
            <person name="Bryant D.A."/>
            <person name="Woyke T.J."/>
        </authorList>
    </citation>
    <scope>NUCLEOTIDE SEQUENCE [LARGE SCALE GENOMIC DNA]</scope>
    <source>
        <strain evidence="2">970</strain>
    </source>
</reference>
<dbReference type="Pfam" id="PF11848">
    <property type="entry name" value="DUF3368"/>
    <property type="match status" value="1"/>
</dbReference>
<dbReference type="InterPro" id="IPR021799">
    <property type="entry name" value="PIN-like_prokaryotic"/>
</dbReference>
<reference evidence="1 2" key="2">
    <citation type="submission" date="2011-11" db="EMBL/GenBank/DDBJ databases">
        <authorList>
            <consortium name="US DOE Joint Genome Institute"/>
            <person name="Lucas S."/>
            <person name="Han J."/>
            <person name="Lapidus A."/>
            <person name="Cheng J.-F."/>
            <person name="Goodwin L."/>
            <person name="Pitluck S."/>
            <person name="Peters L."/>
            <person name="Ovchinnikova G."/>
            <person name="Zhang X."/>
            <person name="Detter J.C."/>
            <person name="Han C."/>
            <person name="Tapia R."/>
            <person name="Land M."/>
            <person name="Hauser L."/>
            <person name="Kyrpides N."/>
            <person name="Ivanova N."/>
            <person name="Pagani I."/>
            <person name="Vogl K."/>
            <person name="Liu Z."/>
            <person name="Overmann J."/>
            <person name="Frigaard N.-U."/>
            <person name="Bryant D."/>
            <person name="Woyke T."/>
        </authorList>
    </citation>
    <scope>NUCLEOTIDE SEQUENCE [LARGE SCALE GENOMIC DNA]</scope>
    <source>
        <strain evidence="1 2">970</strain>
    </source>
</reference>
<evidence type="ECO:0000313" key="2">
    <source>
        <dbReference type="Proteomes" id="UP000002964"/>
    </source>
</evidence>
<dbReference type="AlphaFoldDB" id="H8Z253"/>
<dbReference type="PANTHER" id="PTHR39550">
    <property type="entry name" value="SLL0658 PROTEIN"/>
    <property type="match status" value="1"/>
</dbReference>
<dbReference type="HOGENOM" id="CLU_115769_0_0_6"/>
<dbReference type="EMBL" id="JH603169">
    <property type="protein sequence ID" value="EIC22615.1"/>
    <property type="molecule type" value="Genomic_DNA"/>
</dbReference>
<dbReference type="RefSeq" id="WP_009149557.1">
    <property type="nucleotide sequence ID" value="NZ_CP121471.1"/>
</dbReference>
<accession>H8Z253</accession>
<dbReference type="Proteomes" id="UP000002964">
    <property type="component" value="Unassembled WGS sequence"/>
</dbReference>
<proteinExistence type="predicted"/>
<dbReference type="OrthoDB" id="5567844at2"/>